<proteinExistence type="predicted"/>
<accession>A0ABW3ZFT1</accession>
<evidence type="ECO:0000313" key="2">
    <source>
        <dbReference type="Proteomes" id="UP001597135"/>
    </source>
</evidence>
<sequence length="46" mass="5059">MPRKSRFVASVIATAKSTKTVPVFSRGAARQAMIDRRDSAPKKLRA</sequence>
<dbReference type="RefSeq" id="WP_386801772.1">
    <property type="nucleotide sequence ID" value="NZ_JBHTMU010000005.1"/>
</dbReference>
<dbReference type="EMBL" id="JBHTMU010000005">
    <property type="protein sequence ID" value="MFD1341707.1"/>
    <property type="molecule type" value="Genomic_DNA"/>
</dbReference>
<evidence type="ECO:0000313" key="1">
    <source>
        <dbReference type="EMBL" id="MFD1341707.1"/>
    </source>
</evidence>
<name>A0ABW3ZFT1_9RHOB</name>
<gene>
    <name evidence="1" type="ORF">ACFQ4E_04670</name>
</gene>
<reference evidence="2" key="1">
    <citation type="journal article" date="2019" name="Int. J. Syst. Evol. Microbiol.">
        <title>The Global Catalogue of Microorganisms (GCM) 10K type strain sequencing project: providing services to taxonomists for standard genome sequencing and annotation.</title>
        <authorList>
            <consortium name="The Broad Institute Genomics Platform"/>
            <consortium name="The Broad Institute Genome Sequencing Center for Infectious Disease"/>
            <person name="Wu L."/>
            <person name="Ma J."/>
        </authorList>
    </citation>
    <scope>NUCLEOTIDE SEQUENCE [LARGE SCALE GENOMIC DNA]</scope>
    <source>
        <strain evidence="2">CCUG 62953</strain>
    </source>
</reference>
<dbReference type="Proteomes" id="UP001597135">
    <property type="component" value="Unassembled WGS sequence"/>
</dbReference>
<organism evidence="1 2">
    <name type="scientific">Litorisediminicola beolgyonensis</name>
    <dbReference type="NCBI Taxonomy" id="1173614"/>
    <lineage>
        <taxon>Bacteria</taxon>
        <taxon>Pseudomonadati</taxon>
        <taxon>Pseudomonadota</taxon>
        <taxon>Alphaproteobacteria</taxon>
        <taxon>Rhodobacterales</taxon>
        <taxon>Paracoccaceae</taxon>
        <taxon>Litorisediminicola</taxon>
    </lineage>
</organism>
<keyword evidence="2" id="KW-1185">Reference proteome</keyword>
<protein>
    <submittedName>
        <fullName evidence="1">Uncharacterized protein</fullName>
    </submittedName>
</protein>
<comment type="caution">
    <text evidence="1">The sequence shown here is derived from an EMBL/GenBank/DDBJ whole genome shotgun (WGS) entry which is preliminary data.</text>
</comment>